<reference evidence="1" key="1">
    <citation type="submission" date="2021-06" db="EMBL/GenBank/DDBJ databases">
        <authorList>
            <person name="Kallberg Y."/>
            <person name="Tangrot J."/>
            <person name="Rosling A."/>
        </authorList>
    </citation>
    <scope>NUCLEOTIDE SEQUENCE</scope>
    <source>
        <strain evidence="1">BR232B</strain>
    </source>
</reference>
<dbReference type="Proteomes" id="UP000789739">
    <property type="component" value="Unassembled WGS sequence"/>
</dbReference>
<dbReference type="EMBL" id="CAJVPI010000804">
    <property type="protein sequence ID" value="CAG8573416.1"/>
    <property type="molecule type" value="Genomic_DNA"/>
</dbReference>
<name>A0A9N9G2S3_9GLOM</name>
<proteinExistence type="predicted"/>
<dbReference type="OrthoDB" id="2417211at2759"/>
<sequence length="318" mass="36574">MSFTLWVRYSNNQPVSLEFETGIVDKLKDVIRHKLTKLRTLDNDNIILRKHESTFDLEPDVIVDESFRNTTKTPLQVVILEDKPKTFLVQSYNNEGEPLLGKFEKYAMLNDNEYDIFLKRVEAKGLILISDDNEIPTVVTSLKHIISGETYQINAPYLTAIKKGVTWSKVEDKAIEDETLLAVKNFVNEMFKLPVEIFPSRTMYKNKNPIMEWDGIIVCDNKVFLLESKHKMTEKHMESLVNRVNEFPNKLEATDSAEFKQLVGKEYIGVACGSLFPLELRRKSMEEGLVVVFPSGNRYKVEAPQELNQSTQLRCGVC</sequence>
<dbReference type="AlphaFoldDB" id="A0A9N9G2S3"/>
<evidence type="ECO:0000313" key="2">
    <source>
        <dbReference type="Proteomes" id="UP000789739"/>
    </source>
</evidence>
<organism evidence="1 2">
    <name type="scientific">Paraglomus brasilianum</name>
    <dbReference type="NCBI Taxonomy" id="144538"/>
    <lineage>
        <taxon>Eukaryota</taxon>
        <taxon>Fungi</taxon>
        <taxon>Fungi incertae sedis</taxon>
        <taxon>Mucoromycota</taxon>
        <taxon>Glomeromycotina</taxon>
        <taxon>Glomeromycetes</taxon>
        <taxon>Paraglomerales</taxon>
        <taxon>Paraglomeraceae</taxon>
        <taxon>Paraglomus</taxon>
    </lineage>
</organism>
<keyword evidence="2" id="KW-1185">Reference proteome</keyword>
<comment type="caution">
    <text evidence="1">The sequence shown here is derived from an EMBL/GenBank/DDBJ whole genome shotgun (WGS) entry which is preliminary data.</text>
</comment>
<evidence type="ECO:0000313" key="1">
    <source>
        <dbReference type="EMBL" id="CAG8573416.1"/>
    </source>
</evidence>
<protein>
    <submittedName>
        <fullName evidence="1">952_t:CDS:1</fullName>
    </submittedName>
</protein>
<accession>A0A9N9G2S3</accession>
<gene>
    <name evidence="1" type="ORF">PBRASI_LOCUS6224</name>
</gene>